<dbReference type="Gene3D" id="3.30.530.20">
    <property type="match status" value="1"/>
</dbReference>
<dbReference type="AlphaFoldDB" id="A0A6A6QG17"/>
<dbReference type="SUPFAM" id="SSF55961">
    <property type="entry name" value="Bet v1-like"/>
    <property type="match status" value="1"/>
</dbReference>
<gene>
    <name evidence="1" type="ORF">BU16DRAFT_585277</name>
</gene>
<proteinExistence type="predicted"/>
<dbReference type="CDD" id="cd08863">
    <property type="entry name" value="SRPBCC_DUF1857"/>
    <property type="match status" value="1"/>
</dbReference>
<accession>A0A6A6QG17</accession>
<keyword evidence="2" id="KW-1185">Reference proteome</keyword>
<dbReference type="InterPro" id="IPR015075">
    <property type="entry name" value="AtaL"/>
</dbReference>
<evidence type="ECO:0000313" key="1">
    <source>
        <dbReference type="EMBL" id="KAF2490940.1"/>
    </source>
</evidence>
<dbReference type="Pfam" id="PF08982">
    <property type="entry name" value="AtaL"/>
    <property type="match status" value="1"/>
</dbReference>
<evidence type="ECO:0000313" key="2">
    <source>
        <dbReference type="Proteomes" id="UP000799750"/>
    </source>
</evidence>
<dbReference type="Proteomes" id="UP000799750">
    <property type="component" value="Unassembled WGS sequence"/>
</dbReference>
<organism evidence="1 2">
    <name type="scientific">Lophium mytilinum</name>
    <dbReference type="NCBI Taxonomy" id="390894"/>
    <lineage>
        <taxon>Eukaryota</taxon>
        <taxon>Fungi</taxon>
        <taxon>Dikarya</taxon>
        <taxon>Ascomycota</taxon>
        <taxon>Pezizomycotina</taxon>
        <taxon>Dothideomycetes</taxon>
        <taxon>Pleosporomycetidae</taxon>
        <taxon>Mytilinidiales</taxon>
        <taxon>Mytilinidiaceae</taxon>
        <taxon>Lophium</taxon>
    </lineage>
</organism>
<dbReference type="InterPro" id="IPR023393">
    <property type="entry name" value="START-like_dom_sf"/>
</dbReference>
<dbReference type="EMBL" id="MU004196">
    <property type="protein sequence ID" value="KAF2490940.1"/>
    <property type="molecule type" value="Genomic_DNA"/>
</dbReference>
<reference evidence="1" key="1">
    <citation type="journal article" date="2020" name="Stud. Mycol.">
        <title>101 Dothideomycetes genomes: a test case for predicting lifestyles and emergence of pathogens.</title>
        <authorList>
            <person name="Haridas S."/>
            <person name="Albert R."/>
            <person name="Binder M."/>
            <person name="Bloem J."/>
            <person name="Labutti K."/>
            <person name="Salamov A."/>
            <person name="Andreopoulos B."/>
            <person name="Baker S."/>
            <person name="Barry K."/>
            <person name="Bills G."/>
            <person name="Bluhm B."/>
            <person name="Cannon C."/>
            <person name="Castanera R."/>
            <person name="Culley D."/>
            <person name="Daum C."/>
            <person name="Ezra D."/>
            <person name="Gonzalez J."/>
            <person name="Henrissat B."/>
            <person name="Kuo A."/>
            <person name="Liang C."/>
            <person name="Lipzen A."/>
            <person name="Lutzoni F."/>
            <person name="Magnuson J."/>
            <person name="Mondo S."/>
            <person name="Nolan M."/>
            <person name="Ohm R."/>
            <person name="Pangilinan J."/>
            <person name="Park H.-J."/>
            <person name="Ramirez L."/>
            <person name="Alfaro M."/>
            <person name="Sun H."/>
            <person name="Tritt A."/>
            <person name="Yoshinaga Y."/>
            <person name="Zwiers L.-H."/>
            <person name="Turgeon B."/>
            <person name="Goodwin S."/>
            <person name="Spatafora J."/>
            <person name="Crous P."/>
            <person name="Grigoriev I."/>
        </authorList>
    </citation>
    <scope>NUCLEOTIDE SEQUENCE</scope>
    <source>
        <strain evidence="1">CBS 269.34</strain>
    </source>
</reference>
<sequence length="163" mass="17825">MVNFHLAYTAPINPPSATPVLTVPQVWAGLQRKIRFAQEFVSAITSCDVLSEDAAGVVTRVVQFKPGMGAAPSAKEVVTSFGNAWVEFKQEDGSIIRNLISDGPSGGVEDLHMTYMFEWIFPELEEGSEEAGERYAKVKAMAKMAVEGSIDTIREMVKDGRIK</sequence>
<dbReference type="OrthoDB" id="2320332at2759"/>
<name>A0A6A6QG17_9PEZI</name>
<protein>
    <submittedName>
        <fullName evidence="1">DUF1857-domain-containing protein</fullName>
    </submittedName>
</protein>